<sequence>MEVIMAARKLNLKQKYGHFTRGLDWEPSYQSKDDIFPFAKYEGIKVHDWDAWEDPFKLTMDAYWKFQAEKERKLYAVIDSMAQNNGQLGITDARYLNAVKLFIQGVTPLEYQAHRHFAHLARHLPGAGLRVAAQMQSIDELRHCQTQIHTISHYNKFFDGIHDFTHMHDRVWYLSVPKSFFDDATTAGPFEFLTAISFAFEYVLTNLLFVPFMSGAAYNGDMATVTFGFSAQSDESRHMTLGLEAVRFLLEQDEANVPIVQGWIDKWFWRGYRLLTLVAMMMDYMLPKKVMSWAEAWETYYEQAGGALFADLARYGIREPKYADVAKAEKGHITHQAWTIFYNYTHAAAVHTWDVDDQHLAWLREKYPDTFAQHYEQRYLNWRDQADQGKRFYNNGLPQLCQVCQVPMAFTEVDDPTTISFRVSEFGGDKYHTCSDGCKDIFDHEPEKYSQAWLPVHQIFQGNCGGATVPEVLDWYHINQGADNLDYAGSPEEAQWEKWMEGRRPAAPMAVAAE</sequence>
<dbReference type="InterPro" id="IPR012348">
    <property type="entry name" value="RNR-like"/>
</dbReference>
<dbReference type="Gene3D" id="1.10.620.20">
    <property type="entry name" value="Ribonucleotide Reductase, subunit A"/>
    <property type="match status" value="1"/>
</dbReference>
<reference evidence="5" key="1">
    <citation type="journal article" date="2019" name="Int. J. Syst. Evol. Microbiol.">
        <title>The Global Catalogue of Microorganisms (GCM) 10K type strain sequencing project: providing services to taxonomists for standard genome sequencing and annotation.</title>
        <authorList>
            <consortium name="The Broad Institute Genomics Platform"/>
            <consortium name="The Broad Institute Genome Sequencing Center for Infectious Disease"/>
            <person name="Wu L."/>
            <person name="Ma J."/>
        </authorList>
    </citation>
    <scope>NUCLEOTIDE SEQUENCE [LARGE SCALE GENOMIC DNA]</scope>
    <source>
        <strain evidence="5">Q85</strain>
    </source>
</reference>
<name>A0ABW4NGT1_9SPHN</name>
<dbReference type="CDD" id="cd01057">
    <property type="entry name" value="AAMH_A"/>
    <property type="match status" value="1"/>
</dbReference>
<evidence type="ECO:0000313" key="4">
    <source>
        <dbReference type="EMBL" id="MFD1788515.1"/>
    </source>
</evidence>
<keyword evidence="1" id="KW-0560">Oxidoreductase</keyword>
<proteinExistence type="predicted"/>
<organism evidence="4 5">
    <name type="scientific">Sphingomonas floccifaciens</name>
    <dbReference type="NCBI Taxonomy" id="1844115"/>
    <lineage>
        <taxon>Bacteria</taxon>
        <taxon>Pseudomonadati</taxon>
        <taxon>Pseudomonadota</taxon>
        <taxon>Alphaproteobacteria</taxon>
        <taxon>Sphingomonadales</taxon>
        <taxon>Sphingomonadaceae</taxon>
        <taxon>Sphingomonas</taxon>
    </lineage>
</organism>
<dbReference type="RefSeq" id="WP_380940860.1">
    <property type="nucleotide sequence ID" value="NZ_JBHUFC010000003.1"/>
</dbReference>
<dbReference type="GO" id="GO:0004497">
    <property type="term" value="F:monooxygenase activity"/>
    <property type="evidence" value="ECO:0007669"/>
    <property type="project" value="UniProtKB-KW"/>
</dbReference>
<keyword evidence="2 4" id="KW-0503">Monooxygenase</keyword>
<dbReference type="InterPro" id="IPR009078">
    <property type="entry name" value="Ferritin-like_SF"/>
</dbReference>
<dbReference type="Proteomes" id="UP001597283">
    <property type="component" value="Unassembled WGS sequence"/>
</dbReference>
<dbReference type="InterPro" id="IPR003430">
    <property type="entry name" value="Phenol_Hydrox"/>
</dbReference>
<evidence type="ECO:0000313" key="5">
    <source>
        <dbReference type="Proteomes" id="UP001597283"/>
    </source>
</evidence>
<evidence type="ECO:0000256" key="1">
    <source>
        <dbReference type="ARBA" id="ARBA00023002"/>
    </source>
</evidence>
<evidence type="ECO:0000259" key="3">
    <source>
        <dbReference type="Pfam" id="PF04945"/>
    </source>
</evidence>
<dbReference type="Pfam" id="PF02332">
    <property type="entry name" value="Phenol_Hydrox"/>
    <property type="match status" value="1"/>
</dbReference>
<keyword evidence="5" id="KW-1185">Reference proteome</keyword>
<gene>
    <name evidence="4" type="ORF">ACFSC3_13135</name>
</gene>
<comment type="caution">
    <text evidence="4">The sequence shown here is derived from an EMBL/GenBank/DDBJ whole genome shotgun (WGS) entry which is preliminary data.</text>
</comment>
<dbReference type="InterPro" id="IPR007029">
    <property type="entry name" value="YHS_dom"/>
</dbReference>
<dbReference type="Pfam" id="PF04945">
    <property type="entry name" value="YHS"/>
    <property type="match status" value="1"/>
</dbReference>
<dbReference type="EMBL" id="JBHUFC010000003">
    <property type="protein sequence ID" value="MFD1788515.1"/>
    <property type="molecule type" value="Genomic_DNA"/>
</dbReference>
<evidence type="ECO:0000256" key="2">
    <source>
        <dbReference type="ARBA" id="ARBA00023033"/>
    </source>
</evidence>
<accession>A0ABW4NGT1</accession>
<dbReference type="SUPFAM" id="SSF47240">
    <property type="entry name" value="Ferritin-like"/>
    <property type="match status" value="1"/>
</dbReference>
<protein>
    <submittedName>
        <fullName evidence="4">Aromatic/alkene/methane monooxygenase hydroxylase/oxygenase subunit alpha</fullName>
    </submittedName>
</protein>
<feature type="domain" description="YHS" evidence="3">
    <location>
        <begin position="422"/>
        <end position="453"/>
    </location>
</feature>